<dbReference type="InterPro" id="IPR011050">
    <property type="entry name" value="Pectin_lyase_fold/virulence"/>
</dbReference>
<dbReference type="InterPro" id="IPR013425">
    <property type="entry name" value="Autotrns_rpt"/>
</dbReference>
<dbReference type="EMBL" id="FOSV01000015">
    <property type="protein sequence ID" value="SFL43659.1"/>
    <property type="molecule type" value="Genomic_DNA"/>
</dbReference>
<dbReference type="OrthoDB" id="7314239at2"/>
<evidence type="ECO:0000313" key="4">
    <source>
        <dbReference type="Proteomes" id="UP000198804"/>
    </source>
</evidence>
<sequence>MANYFATTGDDIVSGTNTANGTSANDSIYLQNDITLTSGQVPNLNSPSTAGTLRFRGGTPANYPATGDAANPINYRLTVVDSLNISDTSPSTAQPSFTIGPLTLQIGNGTTAGGIAGNIRVDDGGVLEFNRSVDTTYTGTVSVEDEGNAIINSVAGTTVTLTGGSGNPGGTAIRASQNTGAADSFELTLGGAGNGVVSGTIVDQNTATNSGALIKTGSGTWTLTGANTYAGGTTLSGGNLVLGNANAAGTGDITFSTLSGNATARLTLDTAAQANGVTFGNTIANFNGSSELDLKGLTNASVSFNSSNSLLTVTGTRGGGSFSQSFTLENPTSTAYEARDDGNGGTVVVVCFAAGTRIRTTRGDVPVETLAVGERAVTASGEARPIRWIGHRTMPCRGRSDVMPVRIAAGAFGERRPFRDLLVSPAHAICVDPMGDRSGEVLIPAIRLLNGSTITQVEAETVSYWHVELDSHDILIADGLPTESYLDCGNRRFFANADVTDITLPPDARPMGALPFCRPFHESGPVVETVRERLDARARALGWQVVEETFAGLHLVADGRTIRPETAGLTARFVLPAWAREVRLVSAASVPAHVRPGTRDVRRLGVPLAGLTIDGTRTIAIADPRLEAGFHPVGRDGQGRSWRWTDGSAVLPASLWAGCPGPVTLEVHLSGPALPRWVGPSERIVPAALRHHA</sequence>
<keyword evidence="4" id="KW-1185">Reference proteome</keyword>
<evidence type="ECO:0000313" key="3">
    <source>
        <dbReference type="EMBL" id="SFL43659.1"/>
    </source>
</evidence>
<accession>A0A1I4HN51</accession>
<proteinExistence type="predicted"/>
<dbReference type="RefSeq" id="WP_091948865.1">
    <property type="nucleotide sequence ID" value="NZ_FOSV01000015.1"/>
</dbReference>
<dbReference type="SUPFAM" id="SSF51126">
    <property type="entry name" value="Pectin lyase-like"/>
    <property type="match status" value="1"/>
</dbReference>
<keyword evidence="1" id="KW-0732">Signal</keyword>
<dbReference type="Pfam" id="PF13403">
    <property type="entry name" value="Hint_2"/>
    <property type="match status" value="1"/>
</dbReference>
<dbReference type="InterPro" id="IPR036844">
    <property type="entry name" value="Hint_dom_sf"/>
</dbReference>
<gene>
    <name evidence="3" type="ORF">SAMN04488125_11512</name>
</gene>
<evidence type="ECO:0000259" key="2">
    <source>
        <dbReference type="Pfam" id="PF13403"/>
    </source>
</evidence>
<reference evidence="4" key="1">
    <citation type="submission" date="2016-10" db="EMBL/GenBank/DDBJ databases">
        <authorList>
            <person name="Varghese N."/>
            <person name="Submissions S."/>
        </authorList>
    </citation>
    <scope>NUCLEOTIDE SEQUENCE [LARGE SCALE GENOMIC DNA]</scope>
    <source>
        <strain evidence="4">CGMCC 1.6474</strain>
    </source>
</reference>
<dbReference type="AlphaFoldDB" id="A0A1I4HN51"/>
<feature type="domain" description="Hedgehog/Intein (Hint)" evidence="2">
    <location>
        <begin position="350"/>
        <end position="488"/>
    </location>
</feature>
<evidence type="ECO:0000256" key="1">
    <source>
        <dbReference type="ARBA" id="ARBA00022729"/>
    </source>
</evidence>
<dbReference type="NCBIfam" id="TIGR02601">
    <property type="entry name" value="autotrns_rpt"/>
    <property type="match status" value="1"/>
</dbReference>
<dbReference type="STRING" id="414703.SAMN04488125_11512"/>
<dbReference type="SUPFAM" id="SSF51294">
    <property type="entry name" value="Hedgehog/intein (Hint) domain"/>
    <property type="match status" value="1"/>
</dbReference>
<organism evidence="3 4">
    <name type="scientific">Methylorubrum salsuginis</name>
    <dbReference type="NCBI Taxonomy" id="414703"/>
    <lineage>
        <taxon>Bacteria</taxon>
        <taxon>Pseudomonadati</taxon>
        <taxon>Pseudomonadota</taxon>
        <taxon>Alphaproteobacteria</taxon>
        <taxon>Hyphomicrobiales</taxon>
        <taxon>Methylobacteriaceae</taxon>
        <taxon>Methylorubrum</taxon>
    </lineage>
</organism>
<protein>
    <submittedName>
        <fullName evidence="3">Autotransporter-associated beta strand repeat-containing protein</fullName>
    </submittedName>
</protein>
<dbReference type="InterPro" id="IPR028992">
    <property type="entry name" value="Hedgehog/Intein_dom"/>
</dbReference>
<name>A0A1I4HN51_9HYPH</name>
<dbReference type="Pfam" id="PF12951">
    <property type="entry name" value="PATR"/>
    <property type="match status" value="1"/>
</dbReference>
<dbReference type="Gene3D" id="2.170.16.10">
    <property type="entry name" value="Hedgehog/Intein (Hint) domain"/>
    <property type="match status" value="1"/>
</dbReference>
<dbReference type="Proteomes" id="UP000198804">
    <property type="component" value="Unassembled WGS sequence"/>
</dbReference>